<evidence type="ECO:0000313" key="1">
    <source>
        <dbReference type="EMBL" id="EXM12371.1"/>
    </source>
</evidence>
<protein>
    <submittedName>
        <fullName evidence="1">Uncharacterized protein</fullName>
    </submittedName>
</protein>
<gene>
    <name evidence="1" type="ORF">FOTG_19128</name>
</gene>
<reference evidence="1" key="1">
    <citation type="submission" date="2011-11" db="EMBL/GenBank/DDBJ databases">
        <title>The Genome Sequence of Fusarium oxysporum Cotton.</title>
        <authorList>
            <consortium name="The Broad Institute Genome Sequencing Platform"/>
            <person name="Ma L.-J."/>
            <person name="Gale L.R."/>
            <person name="Schwartz D.C."/>
            <person name="Zhou S."/>
            <person name="Corby-Kistler H."/>
            <person name="Young S.K."/>
            <person name="Zeng Q."/>
            <person name="Gargeya S."/>
            <person name="Fitzgerald M."/>
            <person name="Haas B."/>
            <person name="Abouelleil A."/>
            <person name="Alvarado L."/>
            <person name="Arachchi H.M."/>
            <person name="Berlin A."/>
            <person name="Brown A."/>
            <person name="Chapman S.B."/>
            <person name="Chen Z."/>
            <person name="Dunbar C."/>
            <person name="Freedman E."/>
            <person name="Gearin G."/>
            <person name="Goldberg J."/>
            <person name="Griggs A."/>
            <person name="Gujja S."/>
            <person name="Heiman D."/>
            <person name="Howarth C."/>
            <person name="Larson L."/>
            <person name="Lui A."/>
            <person name="MacDonald P.J.P."/>
            <person name="Montmayeur A."/>
            <person name="Murphy C."/>
            <person name="Neiman D."/>
            <person name="Pearson M."/>
            <person name="Priest M."/>
            <person name="Roberts A."/>
            <person name="Saif S."/>
            <person name="Shea T."/>
            <person name="Shenoy N."/>
            <person name="Sisk P."/>
            <person name="Stolte C."/>
            <person name="Sykes S."/>
            <person name="Wortman J."/>
            <person name="Nusbaum C."/>
            <person name="Birren B."/>
        </authorList>
    </citation>
    <scope>NUCLEOTIDE SEQUENCE [LARGE SCALE GENOMIC DNA]</scope>
    <source>
        <strain evidence="1">25433</strain>
    </source>
</reference>
<sequence>MPNEKRFINIPKPGQAVLPDRKKPGPKVNPIQDLKYKVESLSEEKRRHIQEQGVSQPSTMSTWWKQGLQSLERQNRSYSPVSPTRESAVSGFDGVEIEIVRWN</sequence>
<dbReference type="Proteomes" id="UP000030701">
    <property type="component" value="Unassembled WGS sequence"/>
</dbReference>
<accession>X0KUM9</accession>
<proteinExistence type="predicted"/>
<organism evidence="1">
    <name type="scientific">Fusarium oxysporum f. sp. vasinfectum 25433</name>
    <dbReference type="NCBI Taxonomy" id="1089449"/>
    <lineage>
        <taxon>Eukaryota</taxon>
        <taxon>Fungi</taxon>
        <taxon>Dikarya</taxon>
        <taxon>Ascomycota</taxon>
        <taxon>Pezizomycotina</taxon>
        <taxon>Sordariomycetes</taxon>
        <taxon>Hypocreomycetidae</taxon>
        <taxon>Hypocreales</taxon>
        <taxon>Nectriaceae</taxon>
        <taxon>Fusarium</taxon>
        <taxon>Fusarium oxysporum species complex</taxon>
    </lineage>
</organism>
<dbReference type="HOGENOM" id="CLU_2263882_0_0_1"/>
<reference evidence="1" key="2">
    <citation type="submission" date="2014-03" db="EMBL/GenBank/DDBJ databases">
        <title>The Genome Annotation of Fusarium oxysporum Cotton.</title>
        <authorList>
            <consortium name="The Broad Institute Genomics Platform"/>
            <person name="Ma L.-J."/>
            <person name="Corby-Kistler H."/>
            <person name="Broz K."/>
            <person name="Gale L.R."/>
            <person name="Jonkers W."/>
            <person name="O'Donnell K."/>
            <person name="Ploetz R."/>
            <person name="Steinberg C."/>
            <person name="Schwartz D.C."/>
            <person name="VanEtten H."/>
            <person name="Zhou S."/>
            <person name="Young S.K."/>
            <person name="Zeng Q."/>
            <person name="Gargeya S."/>
            <person name="Fitzgerald M."/>
            <person name="Abouelleil A."/>
            <person name="Alvarado L."/>
            <person name="Chapman S.B."/>
            <person name="Gainer-Dewar J."/>
            <person name="Goldberg J."/>
            <person name="Griggs A."/>
            <person name="Gujja S."/>
            <person name="Hansen M."/>
            <person name="Howarth C."/>
            <person name="Imamovic A."/>
            <person name="Ireland A."/>
            <person name="Larimer J."/>
            <person name="McCowan C."/>
            <person name="Murphy C."/>
            <person name="Pearson M."/>
            <person name="Poon T.W."/>
            <person name="Priest M."/>
            <person name="Roberts A."/>
            <person name="Saif S."/>
            <person name="Shea T."/>
            <person name="Sykes S."/>
            <person name="Wortman J."/>
            <person name="Nusbaum C."/>
            <person name="Birren B."/>
        </authorList>
    </citation>
    <scope>NUCLEOTIDE SEQUENCE</scope>
    <source>
        <strain evidence="1">25433</strain>
    </source>
</reference>
<dbReference type="AlphaFoldDB" id="X0KUM9"/>
<dbReference type="EMBL" id="KK035616">
    <property type="protein sequence ID" value="EXM12371.1"/>
    <property type="molecule type" value="Genomic_DNA"/>
</dbReference>
<name>X0KUM9_FUSOX</name>